<evidence type="ECO:0000256" key="1">
    <source>
        <dbReference type="ARBA" id="ARBA00005788"/>
    </source>
</evidence>
<gene>
    <name evidence="3" type="ORF">DXG03_000470</name>
</gene>
<reference evidence="3" key="2">
    <citation type="submission" date="2021-10" db="EMBL/GenBank/DDBJ databases">
        <title>Phylogenomics reveals ancestral predisposition of the termite-cultivated fungus Termitomyces towards a domesticated lifestyle.</title>
        <authorList>
            <person name="Auxier B."/>
            <person name="Grum-Grzhimaylo A."/>
            <person name="Cardenas M.E."/>
            <person name="Lodge J.D."/>
            <person name="Laessoe T."/>
            <person name="Pedersen O."/>
            <person name="Smith M.E."/>
            <person name="Kuyper T.W."/>
            <person name="Franco-Molano E.A."/>
            <person name="Baroni T.J."/>
            <person name="Aanen D.K."/>
        </authorList>
    </citation>
    <scope>NUCLEOTIDE SEQUENCE</scope>
    <source>
        <strain evidence="3">AP01</strain>
        <tissue evidence="3">Mycelium</tissue>
    </source>
</reference>
<dbReference type="OrthoDB" id="3230244at2759"/>
<dbReference type="Proteomes" id="UP000775547">
    <property type="component" value="Unassembled WGS sequence"/>
</dbReference>
<comment type="similarity">
    <text evidence="1">Belongs to the UPF0612 family.</text>
</comment>
<proteinExistence type="inferred from homology"/>
<reference evidence="3" key="1">
    <citation type="submission" date="2020-07" db="EMBL/GenBank/DDBJ databases">
        <authorList>
            <person name="Nieuwenhuis M."/>
            <person name="Van De Peppel L.J.J."/>
        </authorList>
    </citation>
    <scope>NUCLEOTIDE SEQUENCE</scope>
    <source>
        <strain evidence="3">AP01</strain>
        <tissue evidence="3">Mycelium</tissue>
    </source>
</reference>
<dbReference type="InterPro" id="IPR013902">
    <property type="entry name" value="Mug135-like_C"/>
</dbReference>
<keyword evidence="4" id="KW-1185">Reference proteome</keyword>
<comment type="caution">
    <text evidence="3">The sequence shown here is derived from an EMBL/GenBank/DDBJ whole genome shotgun (WGS) entry which is preliminary data.</text>
</comment>
<dbReference type="AlphaFoldDB" id="A0A9P7KFD9"/>
<evidence type="ECO:0000313" key="4">
    <source>
        <dbReference type="Proteomes" id="UP000775547"/>
    </source>
</evidence>
<evidence type="ECO:0000259" key="2">
    <source>
        <dbReference type="Pfam" id="PF08593"/>
    </source>
</evidence>
<accession>A0A9P7KFD9</accession>
<feature type="domain" description="Mug135-like C-terminal" evidence="2">
    <location>
        <begin position="194"/>
        <end position="268"/>
    </location>
</feature>
<protein>
    <recommendedName>
        <fullName evidence="2">Mug135-like C-terminal domain-containing protein</fullName>
    </recommendedName>
</protein>
<dbReference type="EMBL" id="JABCKV010000010">
    <property type="protein sequence ID" value="KAG5647399.1"/>
    <property type="molecule type" value="Genomic_DNA"/>
</dbReference>
<evidence type="ECO:0000313" key="3">
    <source>
        <dbReference type="EMBL" id="KAG5647399.1"/>
    </source>
</evidence>
<sequence length="271" mass="29500">MAAPNAPTSQGQLIVVQSFPGIPKPNPPENPVTLKDIADAHDYVLRVHAAREHSGRPAPTSEMVKACSHAKSTVGGQPGQPTDEDLAAALLYEKQVIESFTGRRGNNYDVQAGQDIANGLGLLHSSLGWQPGYGPSYEDMAIALVYQKQVVESYAGPPLWFRQWDQMEFRPLSDGFAAHRLGNNYDVEVRQRANGKRATGHNVPFEIVPFRDGTDPTAPPHGLPALHSIDDIRTLNVEQVTAYCTHYGLDTEGSVEACQGRIAKHIGYSHS</sequence>
<organism evidence="3 4">
    <name type="scientific">Asterophora parasitica</name>
    <dbReference type="NCBI Taxonomy" id="117018"/>
    <lineage>
        <taxon>Eukaryota</taxon>
        <taxon>Fungi</taxon>
        <taxon>Dikarya</taxon>
        <taxon>Basidiomycota</taxon>
        <taxon>Agaricomycotina</taxon>
        <taxon>Agaricomycetes</taxon>
        <taxon>Agaricomycetidae</taxon>
        <taxon>Agaricales</taxon>
        <taxon>Tricholomatineae</taxon>
        <taxon>Lyophyllaceae</taxon>
        <taxon>Asterophora</taxon>
    </lineage>
</organism>
<dbReference type="Pfam" id="PF08593">
    <property type="entry name" value="Mug135_C"/>
    <property type="match status" value="1"/>
</dbReference>
<name>A0A9P7KFD9_9AGAR</name>